<sequence length="35" mass="3921">SGLKLKVTGMWSSNCRVPYGLLKPPLMGMKRKPFV</sequence>
<proteinExistence type="predicted"/>
<comment type="caution">
    <text evidence="1">The sequence shown here is derived from an EMBL/GenBank/DDBJ whole genome shotgun (WGS) entry which is preliminary data.</text>
</comment>
<organism evidence="1 2">
    <name type="scientific">Trifolium medium</name>
    <dbReference type="NCBI Taxonomy" id="97028"/>
    <lineage>
        <taxon>Eukaryota</taxon>
        <taxon>Viridiplantae</taxon>
        <taxon>Streptophyta</taxon>
        <taxon>Embryophyta</taxon>
        <taxon>Tracheophyta</taxon>
        <taxon>Spermatophyta</taxon>
        <taxon>Magnoliopsida</taxon>
        <taxon>eudicotyledons</taxon>
        <taxon>Gunneridae</taxon>
        <taxon>Pentapetalae</taxon>
        <taxon>rosids</taxon>
        <taxon>fabids</taxon>
        <taxon>Fabales</taxon>
        <taxon>Fabaceae</taxon>
        <taxon>Papilionoideae</taxon>
        <taxon>50 kb inversion clade</taxon>
        <taxon>NPAAA clade</taxon>
        <taxon>Hologalegina</taxon>
        <taxon>IRL clade</taxon>
        <taxon>Trifolieae</taxon>
        <taxon>Trifolium</taxon>
    </lineage>
</organism>
<evidence type="ECO:0000313" key="1">
    <source>
        <dbReference type="EMBL" id="MCI38528.1"/>
    </source>
</evidence>
<reference evidence="1 2" key="1">
    <citation type="journal article" date="2018" name="Front. Plant Sci.">
        <title>Red Clover (Trifolium pratense) and Zigzag Clover (T. medium) - A Picture of Genomic Similarities and Differences.</title>
        <authorList>
            <person name="Dluhosova J."/>
            <person name="Istvanek J."/>
            <person name="Nedelnik J."/>
            <person name="Repkova J."/>
        </authorList>
    </citation>
    <scope>NUCLEOTIDE SEQUENCE [LARGE SCALE GENOMIC DNA]</scope>
    <source>
        <strain evidence="2">cv. 10/8</strain>
        <tissue evidence="1">Leaf</tissue>
    </source>
</reference>
<accession>A0A392RPE4</accession>
<keyword evidence="2" id="KW-1185">Reference proteome</keyword>
<dbReference type="EMBL" id="LXQA010256845">
    <property type="protein sequence ID" value="MCI38528.1"/>
    <property type="molecule type" value="Genomic_DNA"/>
</dbReference>
<dbReference type="AlphaFoldDB" id="A0A392RPE4"/>
<dbReference type="Proteomes" id="UP000265520">
    <property type="component" value="Unassembled WGS sequence"/>
</dbReference>
<protein>
    <submittedName>
        <fullName evidence="1">Uncharacterized protein</fullName>
    </submittedName>
</protein>
<evidence type="ECO:0000313" key="2">
    <source>
        <dbReference type="Proteomes" id="UP000265520"/>
    </source>
</evidence>
<name>A0A392RPE4_9FABA</name>
<feature type="non-terminal residue" evidence="1">
    <location>
        <position position="1"/>
    </location>
</feature>